<proteinExistence type="predicted"/>
<dbReference type="OrthoDB" id="793353at2"/>
<reference evidence="1 2" key="1">
    <citation type="submission" date="2018-02" db="EMBL/GenBank/DDBJ databases">
        <title>Genome sequencing of Solimonas sp. HR-BB.</title>
        <authorList>
            <person name="Lee Y."/>
            <person name="Jeon C.O."/>
        </authorList>
    </citation>
    <scope>NUCLEOTIDE SEQUENCE [LARGE SCALE GENOMIC DNA]</scope>
    <source>
        <strain evidence="1 2">HR-BB</strain>
    </source>
</reference>
<dbReference type="Pfam" id="PF14539">
    <property type="entry name" value="DUF4442"/>
    <property type="match status" value="1"/>
</dbReference>
<dbReference type="InterPro" id="IPR029069">
    <property type="entry name" value="HotDog_dom_sf"/>
</dbReference>
<dbReference type="CDD" id="cd03443">
    <property type="entry name" value="PaaI_thioesterase"/>
    <property type="match status" value="1"/>
</dbReference>
<dbReference type="EMBL" id="PSNW01000013">
    <property type="protein sequence ID" value="PPE72394.1"/>
    <property type="molecule type" value="Genomic_DNA"/>
</dbReference>
<dbReference type="AlphaFoldDB" id="A0A2S5TBL2"/>
<comment type="caution">
    <text evidence="1">The sequence shown here is derived from an EMBL/GenBank/DDBJ whole genome shotgun (WGS) entry which is preliminary data.</text>
</comment>
<dbReference type="RefSeq" id="WP_104231943.1">
    <property type="nucleotide sequence ID" value="NZ_PSNW01000013.1"/>
</dbReference>
<name>A0A2S5TBL2_9GAMM</name>
<gene>
    <name evidence="1" type="ORF">C3942_18965</name>
</gene>
<organism evidence="1 2">
    <name type="scientific">Solimonas fluminis</name>
    <dbReference type="NCBI Taxonomy" id="2086571"/>
    <lineage>
        <taxon>Bacteria</taxon>
        <taxon>Pseudomonadati</taxon>
        <taxon>Pseudomonadota</taxon>
        <taxon>Gammaproteobacteria</taxon>
        <taxon>Nevskiales</taxon>
        <taxon>Nevskiaceae</taxon>
        <taxon>Solimonas</taxon>
    </lineage>
</organism>
<dbReference type="Proteomes" id="UP000238220">
    <property type="component" value="Unassembled WGS sequence"/>
</dbReference>
<evidence type="ECO:0000313" key="1">
    <source>
        <dbReference type="EMBL" id="PPE72394.1"/>
    </source>
</evidence>
<protein>
    <submittedName>
        <fullName evidence="1">DUF4442 domain-containing protein</fullName>
    </submittedName>
</protein>
<evidence type="ECO:0000313" key="2">
    <source>
        <dbReference type="Proteomes" id="UP000238220"/>
    </source>
</evidence>
<dbReference type="SUPFAM" id="SSF54637">
    <property type="entry name" value="Thioesterase/thiol ester dehydrase-isomerase"/>
    <property type="match status" value="1"/>
</dbReference>
<accession>A0A2S5TBL2</accession>
<keyword evidence="2" id="KW-1185">Reference proteome</keyword>
<sequence length="156" mass="17394">MTPLSQTFSRLRRYPLGRSLFSRAVTWRAPYFASISPTFRELKPGLAEVFIRNRRKVHNHLGSVNAIAMCAMAELAAGTMMETSLPRGLRWIPRGMTVRYVKQGSTDLVARAELPQPLAPDFTGDVVVPVRVRDSAQEVVMEADIAMYISAKKSKG</sequence>
<dbReference type="Gene3D" id="3.10.129.10">
    <property type="entry name" value="Hotdog Thioesterase"/>
    <property type="match status" value="1"/>
</dbReference>
<dbReference type="InterPro" id="IPR027961">
    <property type="entry name" value="DUF4442"/>
</dbReference>